<feature type="region of interest" description="Disordered" evidence="1">
    <location>
        <begin position="322"/>
        <end position="355"/>
    </location>
</feature>
<accession>A0A928Q3R6</accession>
<reference evidence="3" key="1">
    <citation type="submission" date="2019-04" db="EMBL/GenBank/DDBJ databases">
        <title>Evolution of Biomass-Degrading Anaerobic Consortia Revealed by Metagenomics.</title>
        <authorList>
            <person name="Peng X."/>
        </authorList>
    </citation>
    <scope>NUCLEOTIDE SEQUENCE</scope>
    <source>
        <strain evidence="3">SIG551</strain>
    </source>
</reference>
<feature type="domain" description="YodL-like" evidence="2">
    <location>
        <begin position="157"/>
        <end position="255"/>
    </location>
</feature>
<dbReference type="Pfam" id="PF14191">
    <property type="entry name" value="YodL"/>
    <property type="match status" value="1"/>
</dbReference>
<evidence type="ECO:0000256" key="1">
    <source>
        <dbReference type="SAM" id="MobiDB-lite"/>
    </source>
</evidence>
<organism evidence="3 4">
    <name type="scientific">Faecalispora sporosphaeroides</name>
    <dbReference type="NCBI Taxonomy" id="1549"/>
    <lineage>
        <taxon>Bacteria</taxon>
        <taxon>Bacillati</taxon>
        <taxon>Bacillota</taxon>
        <taxon>Clostridia</taxon>
        <taxon>Eubacteriales</taxon>
        <taxon>Oscillospiraceae</taxon>
        <taxon>Faecalispora</taxon>
    </lineage>
</organism>
<feature type="compositionally biased region" description="Polar residues" evidence="1">
    <location>
        <begin position="322"/>
        <end position="331"/>
    </location>
</feature>
<evidence type="ECO:0000259" key="2">
    <source>
        <dbReference type="Pfam" id="PF14191"/>
    </source>
</evidence>
<comment type="caution">
    <text evidence="3">The sequence shown here is derived from an EMBL/GenBank/DDBJ whole genome shotgun (WGS) entry which is preliminary data.</text>
</comment>
<dbReference type="EMBL" id="SVNY01000006">
    <property type="protein sequence ID" value="MBE6834268.1"/>
    <property type="molecule type" value="Genomic_DNA"/>
</dbReference>
<dbReference type="AlphaFoldDB" id="A0A928Q3R6"/>
<dbReference type="InterPro" id="IPR025923">
    <property type="entry name" value="YodL-like_dom"/>
</dbReference>
<gene>
    <name evidence="3" type="ORF">E7512_11950</name>
</gene>
<dbReference type="Proteomes" id="UP000754750">
    <property type="component" value="Unassembled WGS sequence"/>
</dbReference>
<evidence type="ECO:0000313" key="3">
    <source>
        <dbReference type="EMBL" id="MBE6834268.1"/>
    </source>
</evidence>
<evidence type="ECO:0000313" key="4">
    <source>
        <dbReference type="Proteomes" id="UP000754750"/>
    </source>
</evidence>
<feature type="compositionally biased region" description="Acidic residues" evidence="1">
    <location>
        <begin position="336"/>
        <end position="349"/>
    </location>
</feature>
<name>A0A928Q3R6_9FIRM</name>
<protein>
    <recommendedName>
        <fullName evidence="2">YodL-like domain-containing protein</fullName>
    </recommendedName>
</protein>
<sequence>MYSRLSFDKRPEELASNIAEIIRHKALIMDEIPLKNAEFENQKEGNMMNVNLMKHPHIVGYYKQTITTKSAGVVKVIPAVMLQYPNGNHQLTTGLLYSTPSEEYMSKWKAVERLDAYNLCAMQNTIQNAIRADPLFDVPDNHFLIQLLRAEASESTFSIYQLKNSPDMKDFRFQSLNQLPAGSSSVNPANYEFIYTAPLAESATLEDIYEEFNLNHPKDFTGRSLSVSDVVVLHLNGKDSAYYVDSIGFKALPEFRLNSLTVESGSQYSIVLEKLNRMQQETGARPFLFTAGEKPLVSLPVEVDDYLSPEEKKEAVELISKQSEWQHQSDPNLVAEQEEADAQDFEADCEMNMSL</sequence>
<proteinExistence type="predicted"/>